<evidence type="ECO:0000313" key="2">
    <source>
        <dbReference type="Proteomes" id="UP000502005"/>
    </source>
</evidence>
<sequence length="315" mass="35899">MTAFSSLRFLLITLRVSIAWHHRQFSCWLGRRLWRSRLLRLPALTGVLVRLLETHMRLKSGCRTQQMRADINVRRTAGDRCRVSYYRQWSEKRLLDNALYHNDARLLAQLHACGAELTDYLRRHTDPNRPVILSPLHMVSDVLASVLCALINPGETLVISTHADDTLGNNEAQSLEAMGVRLKKLNPLASDGPALKALLRNVRSRQSQLVIFADAPPEVTLRLTRKAMRCDDYLLFGRPARLHAGVSELARLSNAQVVFFGLHQQHRRLQLACFGVADASNLKHALPHAIEQALSRHPESWLLWHSPSFFYFNAK</sequence>
<evidence type="ECO:0000313" key="1">
    <source>
        <dbReference type="EMBL" id="QGY32146.1"/>
    </source>
</evidence>
<protein>
    <submittedName>
        <fullName evidence="1">Uncharacterized protein</fullName>
    </submittedName>
</protein>
<dbReference type="EMBL" id="CP024770">
    <property type="protein sequence ID" value="QGY32146.1"/>
    <property type="molecule type" value="Genomic_DNA"/>
</dbReference>
<name>A0A6B9GG29_PANCY</name>
<gene>
    <name evidence="1" type="ORF">CUN67_24445</name>
</gene>
<reference evidence="1 2" key="1">
    <citation type="submission" date="2017-11" db="EMBL/GenBank/DDBJ databases">
        <title>Genome sequence of Pantoea cypripedii NE1.</title>
        <authorList>
            <person name="Nascimento F.X."/>
        </authorList>
    </citation>
    <scope>NUCLEOTIDE SEQUENCE [LARGE SCALE GENOMIC DNA]</scope>
    <source>
        <strain evidence="1 2">NE1</strain>
        <plasmid evidence="2">pne1b</plasmid>
    </source>
</reference>
<geneLocation type="plasmid" evidence="2">
    <name>pne1b</name>
</geneLocation>
<dbReference type="RefSeq" id="WP_208718042.1">
    <property type="nucleotide sequence ID" value="NZ_CP024770.1"/>
</dbReference>
<accession>A0A6B9GG29</accession>
<keyword evidence="1" id="KW-0614">Plasmid</keyword>
<organism evidence="1 2">
    <name type="scientific">Pantoea cypripedii</name>
    <name type="common">Pectobacterium cypripedii</name>
    <name type="synonym">Erwinia cypripedii</name>
    <dbReference type="NCBI Taxonomy" id="55209"/>
    <lineage>
        <taxon>Bacteria</taxon>
        <taxon>Pseudomonadati</taxon>
        <taxon>Pseudomonadota</taxon>
        <taxon>Gammaproteobacteria</taxon>
        <taxon>Enterobacterales</taxon>
        <taxon>Erwiniaceae</taxon>
        <taxon>Pantoea</taxon>
    </lineage>
</organism>
<dbReference type="Proteomes" id="UP000502005">
    <property type="component" value="Plasmid pNE1B"/>
</dbReference>
<dbReference type="AlphaFoldDB" id="A0A6B9GG29"/>
<proteinExistence type="predicted"/>